<protein>
    <recommendedName>
        <fullName evidence="3">Methanolan biosynthesis EpsI domain-containing protein</fullName>
    </recommendedName>
</protein>
<gene>
    <name evidence="1" type="ORF">HHL09_00345</name>
</gene>
<evidence type="ECO:0008006" key="3">
    <source>
        <dbReference type="Google" id="ProtNLM"/>
    </source>
</evidence>
<reference evidence="1 2" key="1">
    <citation type="submission" date="2020-04" db="EMBL/GenBank/DDBJ databases">
        <title>Luteolibacter sp. G-1-1-1 isolated from soil.</title>
        <authorList>
            <person name="Dahal R.H."/>
        </authorList>
    </citation>
    <scope>NUCLEOTIDE SEQUENCE [LARGE SCALE GENOMIC DNA]</scope>
    <source>
        <strain evidence="1 2">G-1-1-1</strain>
    </source>
</reference>
<organism evidence="1 2">
    <name type="scientific">Luteolibacter luteus</name>
    <dbReference type="NCBI Taxonomy" id="2728835"/>
    <lineage>
        <taxon>Bacteria</taxon>
        <taxon>Pseudomonadati</taxon>
        <taxon>Verrucomicrobiota</taxon>
        <taxon>Verrucomicrobiia</taxon>
        <taxon>Verrucomicrobiales</taxon>
        <taxon>Verrucomicrobiaceae</taxon>
        <taxon>Luteolibacter</taxon>
    </lineage>
</organism>
<proteinExistence type="predicted"/>
<name>A0A858RBC8_9BACT</name>
<dbReference type="KEGG" id="luo:HHL09_00345"/>
<accession>A0A858RBC8</accession>
<dbReference type="Proteomes" id="UP000501812">
    <property type="component" value="Chromosome"/>
</dbReference>
<dbReference type="RefSeq" id="WP_169452517.1">
    <property type="nucleotide sequence ID" value="NZ_CP051774.1"/>
</dbReference>
<evidence type="ECO:0000313" key="2">
    <source>
        <dbReference type="Proteomes" id="UP000501812"/>
    </source>
</evidence>
<sequence>MKVILPVVLMTALILSIEAGVQHWRHASSQTSHAPLFNWKDAKLVTEAPPPFGRALQLYRPDRGMERFDDLENGRRLQLIYMEWDKLEVGPLAAVAGHESDICNSIAGFQILEKGVPRTFTAANGQQLVFHYTRLKDPKGNLVHNYKIPWIQGLGAWHVGSSSDRGVRLSRSFIRHSGAARVIQMGVFGENDEAKAWDLVQNTLNKEVEWR</sequence>
<evidence type="ECO:0000313" key="1">
    <source>
        <dbReference type="EMBL" id="QJE94296.1"/>
    </source>
</evidence>
<dbReference type="EMBL" id="CP051774">
    <property type="protein sequence ID" value="QJE94296.1"/>
    <property type="molecule type" value="Genomic_DNA"/>
</dbReference>
<dbReference type="AlphaFoldDB" id="A0A858RBC8"/>
<keyword evidence="2" id="KW-1185">Reference proteome</keyword>